<evidence type="ECO:0000313" key="2">
    <source>
        <dbReference type="Proteomes" id="UP000242219"/>
    </source>
</evidence>
<evidence type="ECO:0000313" key="1">
    <source>
        <dbReference type="EMBL" id="OQD45946.1"/>
    </source>
</evidence>
<protein>
    <submittedName>
        <fullName evidence="1">Uncharacterized protein</fullName>
    </submittedName>
</protein>
<reference evidence="1 2" key="1">
    <citation type="journal article" date="2016" name="Genome Announc.">
        <title>Draft Genome Sequence of the Anaerobic Ammonium-Oxidizing Bacterium 'Candidatus Brocadia sp. 40'.</title>
        <authorList>
            <person name="Ali M."/>
            <person name="Haroon M.F."/>
            <person name="Narita Y."/>
            <person name="Zhang L."/>
            <person name="Rangel Shaw D."/>
            <person name="Okabe S."/>
            <person name="Saikaly P.E."/>
        </authorList>
    </citation>
    <scope>NUCLEOTIDE SEQUENCE [LARGE SCALE GENOMIC DNA]</scope>
    <source>
        <strain evidence="1 2">40</strain>
    </source>
</reference>
<name>A0A1V6M0T0_9BACT</name>
<sequence length="60" mass="7234">MFLCTKRGYNFTFLFEKNLPLFIIDFAYKMAKITIFKKDPVIRIPLVTIQRKLTEDILFE</sequence>
<keyword evidence="2" id="KW-1185">Reference proteome</keyword>
<dbReference type="Proteomes" id="UP000242219">
    <property type="component" value="Unassembled WGS sequence"/>
</dbReference>
<proteinExistence type="predicted"/>
<comment type="caution">
    <text evidence="1">The sequence shown here is derived from an EMBL/GenBank/DDBJ whole genome shotgun (WGS) entry which is preliminary data.</text>
</comment>
<accession>A0A1V6M0T0</accession>
<organism evidence="1 2">
    <name type="scientific">Candidatus Brocadia sapporoensis</name>
    <dbReference type="NCBI Taxonomy" id="392547"/>
    <lineage>
        <taxon>Bacteria</taxon>
        <taxon>Pseudomonadati</taxon>
        <taxon>Planctomycetota</taxon>
        <taxon>Candidatus Brocadiia</taxon>
        <taxon>Candidatus Brocadiales</taxon>
        <taxon>Candidatus Brocadiaceae</taxon>
        <taxon>Candidatus Brocadia</taxon>
    </lineage>
</organism>
<dbReference type="EMBL" id="MJUW02000068">
    <property type="protein sequence ID" value="OQD45946.1"/>
    <property type="molecule type" value="Genomic_DNA"/>
</dbReference>
<gene>
    <name evidence="1" type="ORF">BIY37_05815</name>
</gene>
<dbReference type="AlphaFoldDB" id="A0A1V6M0T0"/>